<evidence type="ECO:0000313" key="2">
    <source>
        <dbReference type="EnsemblPlants" id="TuG1812G0600004002.01.T01.cds429878"/>
    </source>
</evidence>
<proteinExistence type="predicted"/>
<reference evidence="3" key="1">
    <citation type="journal article" date="2013" name="Nature">
        <title>Draft genome of the wheat A-genome progenitor Triticum urartu.</title>
        <authorList>
            <person name="Ling H.Q."/>
            <person name="Zhao S."/>
            <person name="Liu D."/>
            <person name="Wang J."/>
            <person name="Sun H."/>
            <person name="Zhang C."/>
            <person name="Fan H."/>
            <person name="Li D."/>
            <person name="Dong L."/>
            <person name="Tao Y."/>
            <person name="Gao C."/>
            <person name="Wu H."/>
            <person name="Li Y."/>
            <person name="Cui Y."/>
            <person name="Guo X."/>
            <person name="Zheng S."/>
            <person name="Wang B."/>
            <person name="Yu K."/>
            <person name="Liang Q."/>
            <person name="Yang W."/>
            <person name="Lou X."/>
            <person name="Chen J."/>
            <person name="Feng M."/>
            <person name="Jian J."/>
            <person name="Zhang X."/>
            <person name="Luo G."/>
            <person name="Jiang Y."/>
            <person name="Liu J."/>
            <person name="Wang Z."/>
            <person name="Sha Y."/>
            <person name="Zhang B."/>
            <person name="Wu H."/>
            <person name="Tang D."/>
            <person name="Shen Q."/>
            <person name="Xue P."/>
            <person name="Zou S."/>
            <person name="Wang X."/>
            <person name="Liu X."/>
            <person name="Wang F."/>
            <person name="Yang Y."/>
            <person name="An X."/>
            <person name="Dong Z."/>
            <person name="Zhang K."/>
            <person name="Zhang X."/>
            <person name="Luo M.C."/>
            <person name="Dvorak J."/>
            <person name="Tong Y."/>
            <person name="Wang J."/>
            <person name="Yang H."/>
            <person name="Li Z."/>
            <person name="Wang D."/>
            <person name="Zhang A."/>
            <person name="Wang J."/>
        </authorList>
    </citation>
    <scope>NUCLEOTIDE SEQUENCE</scope>
    <source>
        <strain evidence="3">cv. G1812</strain>
    </source>
</reference>
<reference evidence="2" key="3">
    <citation type="submission" date="2022-06" db="UniProtKB">
        <authorList>
            <consortium name="EnsemblPlants"/>
        </authorList>
    </citation>
    <scope>IDENTIFICATION</scope>
</reference>
<name>A0A8R7UW01_TRIUA</name>
<dbReference type="Proteomes" id="UP000015106">
    <property type="component" value="Chromosome 6"/>
</dbReference>
<feature type="compositionally biased region" description="Basic residues" evidence="1">
    <location>
        <begin position="42"/>
        <end position="59"/>
    </location>
</feature>
<dbReference type="AlphaFoldDB" id="A0A8R7UW01"/>
<sequence length="77" mass="9259">MPIEYQKLFLHLNFHPHHTKTTQHAHTEREIRQVLASAGRTYLRRRLRKRRTQHGRRSPPCRLPPMPKSQSRSRQTG</sequence>
<reference evidence="2" key="2">
    <citation type="submission" date="2018-03" db="EMBL/GenBank/DDBJ databases">
        <title>The Triticum urartu genome reveals the dynamic nature of wheat genome evolution.</title>
        <authorList>
            <person name="Ling H."/>
            <person name="Ma B."/>
            <person name="Shi X."/>
            <person name="Liu H."/>
            <person name="Dong L."/>
            <person name="Sun H."/>
            <person name="Cao Y."/>
            <person name="Gao Q."/>
            <person name="Zheng S."/>
            <person name="Li Y."/>
            <person name="Yu Y."/>
            <person name="Du H."/>
            <person name="Qi M."/>
            <person name="Li Y."/>
            <person name="Yu H."/>
            <person name="Cui Y."/>
            <person name="Wang N."/>
            <person name="Chen C."/>
            <person name="Wu H."/>
            <person name="Zhao Y."/>
            <person name="Zhang J."/>
            <person name="Li Y."/>
            <person name="Zhou W."/>
            <person name="Zhang B."/>
            <person name="Hu W."/>
            <person name="Eijk M."/>
            <person name="Tang J."/>
            <person name="Witsenboer H."/>
            <person name="Zhao S."/>
            <person name="Li Z."/>
            <person name="Zhang A."/>
            <person name="Wang D."/>
            <person name="Liang C."/>
        </authorList>
    </citation>
    <scope>NUCLEOTIDE SEQUENCE [LARGE SCALE GENOMIC DNA]</scope>
    <source>
        <strain evidence="2">cv. G1812</strain>
    </source>
</reference>
<feature type="compositionally biased region" description="Polar residues" evidence="1">
    <location>
        <begin position="68"/>
        <end position="77"/>
    </location>
</feature>
<evidence type="ECO:0000313" key="3">
    <source>
        <dbReference type="Proteomes" id="UP000015106"/>
    </source>
</evidence>
<protein>
    <submittedName>
        <fullName evidence="2">Uncharacterized protein</fullName>
    </submittedName>
</protein>
<feature type="region of interest" description="Disordered" evidence="1">
    <location>
        <begin position="36"/>
        <end position="77"/>
    </location>
</feature>
<evidence type="ECO:0000256" key="1">
    <source>
        <dbReference type="SAM" id="MobiDB-lite"/>
    </source>
</evidence>
<organism evidence="2 3">
    <name type="scientific">Triticum urartu</name>
    <name type="common">Red wild einkorn</name>
    <name type="synonym">Crithodium urartu</name>
    <dbReference type="NCBI Taxonomy" id="4572"/>
    <lineage>
        <taxon>Eukaryota</taxon>
        <taxon>Viridiplantae</taxon>
        <taxon>Streptophyta</taxon>
        <taxon>Embryophyta</taxon>
        <taxon>Tracheophyta</taxon>
        <taxon>Spermatophyta</taxon>
        <taxon>Magnoliopsida</taxon>
        <taxon>Liliopsida</taxon>
        <taxon>Poales</taxon>
        <taxon>Poaceae</taxon>
        <taxon>BOP clade</taxon>
        <taxon>Pooideae</taxon>
        <taxon>Triticodae</taxon>
        <taxon>Triticeae</taxon>
        <taxon>Triticinae</taxon>
        <taxon>Triticum</taxon>
    </lineage>
</organism>
<keyword evidence="3" id="KW-1185">Reference proteome</keyword>
<dbReference type="Gramene" id="TuG1812G0600004002.01.T01">
    <property type="protein sequence ID" value="TuG1812G0600004002.01.T01.cds429878"/>
    <property type="gene ID" value="TuG1812G0600004002.01"/>
</dbReference>
<accession>A0A8R7UW01</accession>
<gene>
    <name evidence="2" type="primary">LOC125515261</name>
</gene>
<dbReference type="EnsemblPlants" id="TuG1812G0600004002.01.T01">
    <property type="protein sequence ID" value="TuG1812G0600004002.01.T01.cds429878"/>
    <property type="gene ID" value="TuG1812G0600004002.01"/>
</dbReference>